<sequence length="116" mass="12902">MKLICFFAALSFCFNAFAESARQYRTCSNASDTIRLQLFAGPGSYGDTASDVFGAWVKGIEYKALATALSEEKLISRVVEDEYTTVITTSIALELELENETKIQDSFICTEVRYVP</sequence>
<comment type="caution">
    <text evidence="2">The sequence shown here is derived from an EMBL/GenBank/DDBJ whole genome shotgun (WGS) entry which is preliminary data.</text>
</comment>
<organism evidence="2 3">
    <name type="scientific">Bdellovibrio bacteriovorus</name>
    <dbReference type="NCBI Taxonomy" id="959"/>
    <lineage>
        <taxon>Bacteria</taxon>
        <taxon>Pseudomonadati</taxon>
        <taxon>Bdellovibrionota</taxon>
        <taxon>Bdellovibrionia</taxon>
        <taxon>Bdellovibrionales</taxon>
        <taxon>Pseudobdellovibrionaceae</taxon>
        <taxon>Bdellovibrio</taxon>
    </lineage>
</organism>
<evidence type="ECO:0000313" key="3">
    <source>
        <dbReference type="Proteomes" id="UP000075320"/>
    </source>
</evidence>
<name>A0A150WIS1_BDEBC</name>
<evidence type="ECO:0000256" key="1">
    <source>
        <dbReference type="SAM" id="SignalP"/>
    </source>
</evidence>
<dbReference type="EMBL" id="LUKE01000003">
    <property type="protein sequence ID" value="KYG63649.1"/>
    <property type="molecule type" value="Genomic_DNA"/>
</dbReference>
<dbReference type="Proteomes" id="UP000075320">
    <property type="component" value="Unassembled WGS sequence"/>
</dbReference>
<evidence type="ECO:0000313" key="2">
    <source>
        <dbReference type="EMBL" id="KYG63649.1"/>
    </source>
</evidence>
<keyword evidence="1" id="KW-0732">Signal</keyword>
<feature type="signal peptide" evidence="1">
    <location>
        <begin position="1"/>
        <end position="18"/>
    </location>
</feature>
<dbReference type="RefSeq" id="WP_061835543.1">
    <property type="nucleotide sequence ID" value="NZ_LUKE01000003.1"/>
</dbReference>
<keyword evidence="3" id="KW-1185">Reference proteome</keyword>
<dbReference type="AlphaFoldDB" id="A0A150WIS1"/>
<accession>A0A150WIS1</accession>
<reference evidence="2 3" key="1">
    <citation type="submission" date="2016-03" db="EMBL/GenBank/DDBJ databases">
        <authorList>
            <person name="Ploux O."/>
        </authorList>
    </citation>
    <scope>NUCLEOTIDE SEQUENCE [LARGE SCALE GENOMIC DNA]</scope>
    <source>
        <strain evidence="2 3">R0</strain>
    </source>
</reference>
<feature type="chain" id="PRO_5007573016" evidence="1">
    <location>
        <begin position="19"/>
        <end position="116"/>
    </location>
</feature>
<proteinExistence type="predicted"/>
<gene>
    <name evidence="2" type="ORF">AZI86_12525</name>
</gene>
<protein>
    <submittedName>
        <fullName evidence="2">Uncharacterized protein</fullName>
    </submittedName>
</protein>